<keyword evidence="4 9" id="KW-0479">Metal-binding</keyword>
<dbReference type="PANTHER" id="PTHR11533">
    <property type="entry name" value="PROTEASE M1 ZINC METALLOPROTEASE"/>
    <property type="match status" value="1"/>
</dbReference>
<evidence type="ECO:0008006" key="18">
    <source>
        <dbReference type="Google" id="ProtNLM"/>
    </source>
</evidence>
<keyword evidence="12" id="KW-1133">Transmembrane helix</keyword>
<proteinExistence type="inferred from homology"/>
<evidence type="ECO:0000256" key="10">
    <source>
        <dbReference type="PIRSR" id="PIRSR634016-4"/>
    </source>
</evidence>
<keyword evidence="6 9" id="KW-0862">Zinc</keyword>
<evidence type="ECO:0000256" key="11">
    <source>
        <dbReference type="SAM" id="MobiDB-lite"/>
    </source>
</evidence>
<dbReference type="Pfam" id="PF17900">
    <property type="entry name" value="Peptidase_M1_N"/>
    <property type="match status" value="1"/>
</dbReference>
<dbReference type="Gene3D" id="1.25.50.20">
    <property type="match status" value="1"/>
</dbReference>
<evidence type="ECO:0000259" key="14">
    <source>
        <dbReference type="Pfam" id="PF11838"/>
    </source>
</evidence>
<dbReference type="AlphaFoldDB" id="A0AA36DH88"/>
<evidence type="ECO:0000256" key="8">
    <source>
        <dbReference type="PIRSR" id="PIRSR634016-1"/>
    </source>
</evidence>
<keyword evidence="12" id="KW-0812">Transmembrane</keyword>
<feature type="domain" description="Aminopeptidase N-like N-terminal" evidence="15">
    <location>
        <begin position="211"/>
        <end position="385"/>
    </location>
</feature>
<dbReference type="InterPro" id="IPR045357">
    <property type="entry name" value="Aminopeptidase_N-like_N"/>
</dbReference>
<dbReference type="FunFam" id="1.10.390.10:FF:000006">
    <property type="entry name" value="Puromycin-sensitive aminopeptidase"/>
    <property type="match status" value="1"/>
</dbReference>
<dbReference type="SUPFAM" id="SSF55486">
    <property type="entry name" value="Metalloproteases ('zincins'), catalytic domain"/>
    <property type="match status" value="1"/>
</dbReference>
<feature type="compositionally biased region" description="Basic and acidic residues" evidence="11">
    <location>
        <begin position="1"/>
        <end position="43"/>
    </location>
</feature>
<reference evidence="16" key="1">
    <citation type="submission" date="2023-06" db="EMBL/GenBank/DDBJ databases">
        <authorList>
            <person name="Delattre M."/>
        </authorList>
    </citation>
    <scope>NUCLEOTIDE SEQUENCE</scope>
    <source>
        <strain evidence="16">AF72</strain>
    </source>
</reference>
<evidence type="ECO:0000256" key="7">
    <source>
        <dbReference type="ARBA" id="ARBA00023049"/>
    </source>
</evidence>
<feature type="compositionally biased region" description="Basic and acidic residues" evidence="11">
    <location>
        <begin position="81"/>
        <end position="99"/>
    </location>
</feature>
<organism evidence="16 17">
    <name type="scientific">Mesorhabditis spiculigera</name>
    <dbReference type="NCBI Taxonomy" id="96644"/>
    <lineage>
        <taxon>Eukaryota</taxon>
        <taxon>Metazoa</taxon>
        <taxon>Ecdysozoa</taxon>
        <taxon>Nematoda</taxon>
        <taxon>Chromadorea</taxon>
        <taxon>Rhabditida</taxon>
        <taxon>Rhabditina</taxon>
        <taxon>Rhabditomorpha</taxon>
        <taxon>Rhabditoidea</taxon>
        <taxon>Rhabditidae</taxon>
        <taxon>Mesorhabditinae</taxon>
        <taxon>Mesorhabditis</taxon>
    </lineage>
</organism>
<dbReference type="GO" id="GO:0042277">
    <property type="term" value="F:peptide binding"/>
    <property type="evidence" value="ECO:0007669"/>
    <property type="project" value="TreeGrafter"/>
</dbReference>
<feature type="binding site" evidence="9">
    <location>
        <position position="520"/>
    </location>
    <ligand>
        <name>Zn(2+)</name>
        <dbReference type="ChEBI" id="CHEBI:29105"/>
        <note>catalytic</note>
    </ligand>
</feature>
<feature type="active site" description="Proton acceptor" evidence="8">
    <location>
        <position position="498"/>
    </location>
</feature>
<dbReference type="PANTHER" id="PTHR11533:SF301">
    <property type="entry name" value="AMINOPEPTIDASE"/>
    <property type="match status" value="1"/>
</dbReference>
<keyword evidence="7" id="KW-0482">Metalloprotease</keyword>
<dbReference type="Pfam" id="PF11838">
    <property type="entry name" value="ERAP1_C"/>
    <property type="match status" value="1"/>
</dbReference>
<sequence>MPDDKDGSQKDGESHRDTTIEFHSEKTDLSETKQRGGAKRADDSEGSVKSQKSQKSEKSEKSSKSVKSVKEEAKKKKKPKETKVPIEAEKAGKQAEKDKTAGEQNLVTYIGIVLCALLVVVIIVAALYWFVVRDSHEEKVSYRDREKTRAEQYQVPEGVELGYDDGKPHPSHILEGERLPGGISPIHYDSWMAVMLPGFGTDYSKVPGAREYLILAHVNITLEVKNAAVTYIELNAAEVNITDATLFQTGQQSRRLTITTGSGNEAEKVGFSDGKHITRGRYVLQLFYTGMVQESLAGLYKSKYKSPEGKEITIATTQMEATDARKMVPCFDEPAYKATWTLTVLHPIGTNATSNAPGKTENIQFHRTAWKMTKFDDTPKMSTYLLALVIHDFEKTTRQFKRNDGHTIPVSVYARKEKMDAKEGEYAVEFAVKCLEFYEKLTGHVFPMAKMDMFAIPDFAAGAMENWGLVTYRERAVLLRGIHTEADRRRVAEVIAHELAHQWFGNLVTMEWWDDLWLNEGFATYTSFYAMGKLDPSLLGDELLVADQQDIALTLDVKASVKPVHFQADTAVDVMEGFGTIQYKKGASLVLMIAESFGHDVFWEAISHYLNSHKYGNARTADLWAALQKVAKEKNVPLNERYGPGGFSAAAEKWTHQMGFPVVNVAQKGPAGDGMMEWTLTQHRYYLGNPEEMNKQYNDSMDNTWSIPLVQVDRRRKQHEYFVLEEEPKTLAVIAEDGPPIVNHEGRAYVRVNYDEAGWKAILAGHWKGLEERTLVRIIDDIYALAITRPASYKAALLFLDLLTEKELPPLARAKLINNGLEMLKLKNPSVKERLITKIPLPPAMGDPTSFAAHLTEVSDRMEAAHEDSAKNREHLMELAEFAAACRLYPDDCGKAFKVAYEEFVHKPCFESNKAGSKMASSCATTPAYFRKMAYCEAVRAAAPGDKIGDEVLELYKLETDQMESNDLLAAITCSNDWTALEALLDGIIDKTGLIRAQDSIWVTRGITANYAHGDKLFPYLKSRFPKLISDTATSSVQDGLGDILALGLSTISTDQELEEAKKLQESAPAENRRLKNAGAWKAAFEDAWIRNQAQSFEDLQLVDAYVALEMAA</sequence>
<protein>
    <recommendedName>
        <fullName evidence="18">Aminopeptidase</fullName>
    </recommendedName>
</protein>
<evidence type="ECO:0000313" key="16">
    <source>
        <dbReference type="EMBL" id="CAJ0586511.1"/>
    </source>
</evidence>
<dbReference type="Proteomes" id="UP001177023">
    <property type="component" value="Unassembled WGS sequence"/>
</dbReference>
<dbReference type="SUPFAM" id="SSF63737">
    <property type="entry name" value="Leukotriene A4 hydrolase N-terminal domain"/>
    <property type="match status" value="1"/>
</dbReference>
<dbReference type="InterPro" id="IPR027268">
    <property type="entry name" value="Peptidase_M4/M1_CTD_sf"/>
</dbReference>
<name>A0AA36DH88_9BILA</name>
<evidence type="ECO:0000259" key="13">
    <source>
        <dbReference type="Pfam" id="PF01433"/>
    </source>
</evidence>
<dbReference type="InterPro" id="IPR034016">
    <property type="entry name" value="M1_APN-typ"/>
</dbReference>
<evidence type="ECO:0000256" key="5">
    <source>
        <dbReference type="ARBA" id="ARBA00022801"/>
    </source>
</evidence>
<keyword evidence="17" id="KW-1185">Reference proteome</keyword>
<dbReference type="GO" id="GO:0043171">
    <property type="term" value="P:peptide catabolic process"/>
    <property type="evidence" value="ECO:0007669"/>
    <property type="project" value="TreeGrafter"/>
</dbReference>
<evidence type="ECO:0000313" key="17">
    <source>
        <dbReference type="Proteomes" id="UP001177023"/>
    </source>
</evidence>
<comment type="cofactor">
    <cofactor evidence="9">
        <name>Zn(2+)</name>
        <dbReference type="ChEBI" id="CHEBI:29105"/>
    </cofactor>
    <text evidence="9">Binds 1 zinc ion per subunit.</text>
</comment>
<evidence type="ECO:0000256" key="9">
    <source>
        <dbReference type="PIRSR" id="PIRSR634016-3"/>
    </source>
</evidence>
<dbReference type="InterPro" id="IPR001930">
    <property type="entry name" value="Peptidase_M1"/>
</dbReference>
<keyword evidence="3" id="KW-0645">Protease</keyword>
<feature type="domain" description="Peptidase M1 membrane alanine aminopeptidase" evidence="13">
    <location>
        <begin position="426"/>
        <end position="636"/>
    </location>
</feature>
<dbReference type="GO" id="GO:0016020">
    <property type="term" value="C:membrane"/>
    <property type="evidence" value="ECO:0007669"/>
    <property type="project" value="TreeGrafter"/>
</dbReference>
<dbReference type="InterPro" id="IPR042097">
    <property type="entry name" value="Aminopeptidase_N-like_N_sf"/>
</dbReference>
<dbReference type="GO" id="GO:0008270">
    <property type="term" value="F:zinc ion binding"/>
    <property type="evidence" value="ECO:0007669"/>
    <property type="project" value="InterPro"/>
</dbReference>
<dbReference type="GO" id="GO:0005737">
    <property type="term" value="C:cytoplasm"/>
    <property type="evidence" value="ECO:0007669"/>
    <property type="project" value="TreeGrafter"/>
</dbReference>
<evidence type="ECO:0000256" key="6">
    <source>
        <dbReference type="ARBA" id="ARBA00022833"/>
    </source>
</evidence>
<evidence type="ECO:0000256" key="2">
    <source>
        <dbReference type="ARBA" id="ARBA00022438"/>
    </source>
</evidence>
<dbReference type="CDD" id="cd09601">
    <property type="entry name" value="M1_APN-Q_like"/>
    <property type="match status" value="1"/>
</dbReference>
<dbReference type="Pfam" id="PF01433">
    <property type="entry name" value="Peptidase_M1"/>
    <property type="match status" value="1"/>
</dbReference>
<feature type="transmembrane region" description="Helical" evidence="12">
    <location>
        <begin position="106"/>
        <end position="131"/>
    </location>
</feature>
<dbReference type="EMBL" id="CATQJA010002708">
    <property type="protein sequence ID" value="CAJ0586511.1"/>
    <property type="molecule type" value="Genomic_DNA"/>
</dbReference>
<accession>A0AA36DH88</accession>
<comment type="caution">
    <text evidence="16">The sequence shown here is derived from an EMBL/GenBank/DDBJ whole genome shotgun (WGS) entry which is preliminary data.</text>
</comment>
<keyword evidence="12" id="KW-0472">Membrane</keyword>
<feature type="compositionally biased region" description="Basic and acidic residues" evidence="11">
    <location>
        <begin position="54"/>
        <end position="74"/>
    </location>
</feature>
<gene>
    <name evidence="16" type="ORF">MSPICULIGERA_LOCUS24515</name>
</gene>
<dbReference type="Gene3D" id="2.60.40.1730">
    <property type="entry name" value="tricorn interacting facor f3 domain"/>
    <property type="match status" value="1"/>
</dbReference>
<dbReference type="InterPro" id="IPR014782">
    <property type="entry name" value="Peptidase_M1_dom"/>
</dbReference>
<feature type="non-terminal residue" evidence="16">
    <location>
        <position position="1"/>
    </location>
</feature>
<keyword evidence="2" id="KW-0031">Aminopeptidase</keyword>
<dbReference type="InterPro" id="IPR050344">
    <property type="entry name" value="Peptidase_M1_aminopeptidases"/>
</dbReference>
<keyword evidence="5" id="KW-0378">Hydrolase</keyword>
<dbReference type="GO" id="GO:0070006">
    <property type="term" value="F:metalloaminopeptidase activity"/>
    <property type="evidence" value="ECO:0007669"/>
    <property type="project" value="TreeGrafter"/>
</dbReference>
<dbReference type="GO" id="GO:0005615">
    <property type="term" value="C:extracellular space"/>
    <property type="evidence" value="ECO:0007669"/>
    <property type="project" value="TreeGrafter"/>
</dbReference>
<evidence type="ECO:0000259" key="15">
    <source>
        <dbReference type="Pfam" id="PF17900"/>
    </source>
</evidence>
<dbReference type="PRINTS" id="PR00756">
    <property type="entry name" value="ALADIPTASE"/>
</dbReference>
<feature type="binding site" evidence="9">
    <location>
        <position position="497"/>
    </location>
    <ligand>
        <name>Zn(2+)</name>
        <dbReference type="ChEBI" id="CHEBI:29105"/>
        <note>catalytic</note>
    </ligand>
</feature>
<feature type="domain" description="ERAP1-like C-terminal" evidence="14">
    <location>
        <begin position="741"/>
        <end position="1068"/>
    </location>
</feature>
<feature type="region of interest" description="Disordered" evidence="11">
    <location>
        <begin position="1"/>
        <end position="99"/>
    </location>
</feature>
<evidence type="ECO:0000256" key="4">
    <source>
        <dbReference type="ARBA" id="ARBA00022723"/>
    </source>
</evidence>
<evidence type="ECO:0000256" key="1">
    <source>
        <dbReference type="ARBA" id="ARBA00010136"/>
    </source>
</evidence>
<comment type="similarity">
    <text evidence="1">Belongs to the peptidase M1 family.</text>
</comment>
<feature type="site" description="Transition state stabilizer" evidence="10">
    <location>
        <position position="583"/>
    </location>
</feature>
<evidence type="ECO:0000256" key="12">
    <source>
        <dbReference type="SAM" id="Phobius"/>
    </source>
</evidence>
<feature type="binding site" evidence="9">
    <location>
        <position position="501"/>
    </location>
    <ligand>
        <name>Zn(2+)</name>
        <dbReference type="ChEBI" id="CHEBI:29105"/>
        <note>catalytic</note>
    </ligand>
</feature>
<dbReference type="InterPro" id="IPR024571">
    <property type="entry name" value="ERAP1-like_C_dom"/>
</dbReference>
<dbReference type="Gene3D" id="2.60.40.1910">
    <property type="match status" value="1"/>
</dbReference>
<dbReference type="GO" id="GO:0006508">
    <property type="term" value="P:proteolysis"/>
    <property type="evidence" value="ECO:0007669"/>
    <property type="project" value="UniProtKB-KW"/>
</dbReference>
<evidence type="ECO:0000256" key="3">
    <source>
        <dbReference type="ARBA" id="ARBA00022670"/>
    </source>
</evidence>
<dbReference type="Gene3D" id="1.10.390.10">
    <property type="entry name" value="Neutral Protease Domain 2"/>
    <property type="match status" value="1"/>
</dbReference>